<keyword evidence="3" id="KW-1185">Reference proteome</keyword>
<evidence type="ECO:0000256" key="1">
    <source>
        <dbReference type="SAM" id="Phobius"/>
    </source>
</evidence>
<dbReference type="InParanoid" id="A0A0C2Z4G3"/>
<name>A0A0C2Z4G3_9AGAM</name>
<feature type="transmembrane region" description="Helical" evidence="1">
    <location>
        <begin position="20"/>
        <end position="42"/>
    </location>
</feature>
<keyword evidence="1" id="KW-0812">Transmembrane</keyword>
<dbReference type="EMBL" id="KN822110">
    <property type="protein sequence ID" value="KIM56823.1"/>
    <property type="molecule type" value="Genomic_DNA"/>
</dbReference>
<accession>A0A0C2Z4G3</accession>
<reference evidence="3" key="2">
    <citation type="submission" date="2015-01" db="EMBL/GenBank/DDBJ databases">
        <title>Evolutionary Origins and Diversification of the Mycorrhizal Mutualists.</title>
        <authorList>
            <consortium name="DOE Joint Genome Institute"/>
            <consortium name="Mycorrhizal Genomics Consortium"/>
            <person name="Kohler A."/>
            <person name="Kuo A."/>
            <person name="Nagy L.G."/>
            <person name="Floudas D."/>
            <person name="Copeland A."/>
            <person name="Barry K.W."/>
            <person name="Cichocki N."/>
            <person name="Veneault-Fourrey C."/>
            <person name="LaButti K."/>
            <person name="Lindquist E.A."/>
            <person name="Lipzen A."/>
            <person name="Lundell T."/>
            <person name="Morin E."/>
            <person name="Murat C."/>
            <person name="Riley R."/>
            <person name="Ohm R."/>
            <person name="Sun H."/>
            <person name="Tunlid A."/>
            <person name="Henrissat B."/>
            <person name="Grigoriev I.V."/>
            <person name="Hibbett D.S."/>
            <person name="Martin F."/>
        </authorList>
    </citation>
    <scope>NUCLEOTIDE SEQUENCE [LARGE SCALE GENOMIC DNA]</scope>
    <source>
        <strain evidence="3">Foug A</strain>
    </source>
</reference>
<evidence type="ECO:0000313" key="2">
    <source>
        <dbReference type="EMBL" id="KIM56823.1"/>
    </source>
</evidence>
<sequence>MNFPLPSSNLLTHGIFVEPGIYRLIGGITLVFQGEILVLIVVPMPTWGGLSKERKSGVNRALANKIINTQCCLCDSGRRNTVWGGESMQNLLVHLARDQDHLQLLTTGAFHCRSISARRLGLRPRHHADLHCRYRQTRLFPRPLHIW</sequence>
<dbReference type="HOGENOM" id="CLU_1769202_0_0_1"/>
<organism evidence="2 3">
    <name type="scientific">Scleroderma citrinum Foug A</name>
    <dbReference type="NCBI Taxonomy" id="1036808"/>
    <lineage>
        <taxon>Eukaryota</taxon>
        <taxon>Fungi</taxon>
        <taxon>Dikarya</taxon>
        <taxon>Basidiomycota</taxon>
        <taxon>Agaricomycotina</taxon>
        <taxon>Agaricomycetes</taxon>
        <taxon>Agaricomycetidae</taxon>
        <taxon>Boletales</taxon>
        <taxon>Sclerodermatineae</taxon>
        <taxon>Sclerodermataceae</taxon>
        <taxon>Scleroderma</taxon>
    </lineage>
</organism>
<reference evidence="2 3" key="1">
    <citation type="submission" date="2014-04" db="EMBL/GenBank/DDBJ databases">
        <authorList>
            <consortium name="DOE Joint Genome Institute"/>
            <person name="Kuo A."/>
            <person name="Kohler A."/>
            <person name="Nagy L.G."/>
            <person name="Floudas D."/>
            <person name="Copeland A."/>
            <person name="Barry K.W."/>
            <person name="Cichocki N."/>
            <person name="Veneault-Fourrey C."/>
            <person name="LaButti K."/>
            <person name="Lindquist E.A."/>
            <person name="Lipzen A."/>
            <person name="Lundell T."/>
            <person name="Morin E."/>
            <person name="Murat C."/>
            <person name="Sun H."/>
            <person name="Tunlid A."/>
            <person name="Henrissat B."/>
            <person name="Grigoriev I.V."/>
            <person name="Hibbett D.S."/>
            <person name="Martin F."/>
            <person name="Nordberg H.P."/>
            <person name="Cantor M.N."/>
            <person name="Hua S.X."/>
        </authorList>
    </citation>
    <scope>NUCLEOTIDE SEQUENCE [LARGE SCALE GENOMIC DNA]</scope>
    <source>
        <strain evidence="2 3">Foug A</strain>
    </source>
</reference>
<dbReference type="Proteomes" id="UP000053989">
    <property type="component" value="Unassembled WGS sequence"/>
</dbReference>
<dbReference type="AlphaFoldDB" id="A0A0C2Z4G3"/>
<keyword evidence="1" id="KW-0472">Membrane</keyword>
<gene>
    <name evidence="2" type="ORF">SCLCIDRAFT_207112</name>
</gene>
<keyword evidence="1" id="KW-1133">Transmembrane helix</keyword>
<proteinExistence type="predicted"/>
<protein>
    <submittedName>
        <fullName evidence="2">Uncharacterized protein</fullName>
    </submittedName>
</protein>
<evidence type="ECO:0000313" key="3">
    <source>
        <dbReference type="Proteomes" id="UP000053989"/>
    </source>
</evidence>